<reference evidence="2" key="1">
    <citation type="submission" date="2016-10" db="EMBL/GenBank/DDBJ databases">
        <authorList>
            <person name="Varghese N."/>
            <person name="Submissions S."/>
        </authorList>
    </citation>
    <scope>NUCLEOTIDE SEQUENCE [LARGE SCALE GENOMIC DNA]</scope>
    <source>
        <strain evidence="2">DSM 21580</strain>
    </source>
</reference>
<dbReference type="Proteomes" id="UP000236738">
    <property type="component" value="Unassembled WGS sequence"/>
</dbReference>
<name>A0A1H5ZVR1_9FLAO</name>
<gene>
    <name evidence="1" type="ORF">SAMN05421847_2192</name>
</gene>
<dbReference type="OrthoDB" id="1270057at2"/>
<organism evidence="1 2">
    <name type="scientific">Halpernia humi</name>
    <dbReference type="NCBI Taxonomy" id="493375"/>
    <lineage>
        <taxon>Bacteria</taxon>
        <taxon>Pseudomonadati</taxon>
        <taxon>Bacteroidota</taxon>
        <taxon>Flavobacteriia</taxon>
        <taxon>Flavobacteriales</taxon>
        <taxon>Weeksellaceae</taxon>
        <taxon>Chryseobacterium group</taxon>
        <taxon>Halpernia</taxon>
    </lineage>
</organism>
<proteinExistence type="predicted"/>
<keyword evidence="2" id="KW-1185">Reference proteome</keyword>
<evidence type="ECO:0000313" key="2">
    <source>
        <dbReference type="Proteomes" id="UP000236738"/>
    </source>
</evidence>
<dbReference type="AlphaFoldDB" id="A0A1H5ZVR1"/>
<sequence>MSLATKKAAAKTALVTILEEMMTREETSIEEFSERIIDVLEVWLKEASIQYISGLIAPNGAVTGTFEGKLE</sequence>
<dbReference type="RefSeq" id="WP_103914068.1">
    <property type="nucleotide sequence ID" value="NZ_FNUS01000005.1"/>
</dbReference>
<evidence type="ECO:0000313" key="1">
    <source>
        <dbReference type="EMBL" id="SEG39536.1"/>
    </source>
</evidence>
<protein>
    <submittedName>
        <fullName evidence="1">Uncharacterized protein</fullName>
    </submittedName>
</protein>
<dbReference type="EMBL" id="FNUS01000005">
    <property type="protein sequence ID" value="SEG39536.1"/>
    <property type="molecule type" value="Genomic_DNA"/>
</dbReference>
<accession>A0A1H5ZVR1</accession>